<proteinExistence type="predicted"/>
<dbReference type="Proteomes" id="UP000636949">
    <property type="component" value="Unassembled WGS sequence"/>
</dbReference>
<evidence type="ECO:0000256" key="1">
    <source>
        <dbReference type="ARBA" id="ARBA00011245"/>
    </source>
</evidence>
<dbReference type="AlphaFoldDB" id="A0A8J2Z6K3"/>
<dbReference type="OrthoDB" id="5700849at2"/>
<dbReference type="Gene3D" id="2.50.20.10">
    <property type="entry name" value="Lipoprotein localisation LolA/LolB/LppX"/>
    <property type="match status" value="1"/>
</dbReference>
<dbReference type="EMBL" id="BMJS01000039">
    <property type="protein sequence ID" value="GGG06081.1"/>
    <property type="molecule type" value="Genomic_DNA"/>
</dbReference>
<keyword evidence="3 5" id="KW-0732">Signal</keyword>
<feature type="signal peptide" evidence="5">
    <location>
        <begin position="1"/>
        <end position="25"/>
    </location>
</feature>
<name>A0A8J2Z6K3_9GAMM</name>
<comment type="subunit">
    <text evidence="1">Monomer.</text>
</comment>
<reference evidence="6" key="1">
    <citation type="journal article" date="2014" name="Int. J. Syst. Evol. Microbiol.">
        <title>Complete genome sequence of Corynebacterium casei LMG S-19264T (=DSM 44701T), isolated from a smear-ripened cheese.</title>
        <authorList>
            <consortium name="US DOE Joint Genome Institute (JGI-PGF)"/>
            <person name="Walter F."/>
            <person name="Albersmeier A."/>
            <person name="Kalinowski J."/>
            <person name="Ruckert C."/>
        </authorList>
    </citation>
    <scope>NUCLEOTIDE SEQUENCE</scope>
    <source>
        <strain evidence="6">CGMCC 1.15758</strain>
    </source>
</reference>
<keyword evidence="6" id="KW-0449">Lipoprotein</keyword>
<comment type="caution">
    <text evidence="6">The sequence shown here is derived from an EMBL/GenBank/DDBJ whole genome shotgun (WGS) entry which is preliminary data.</text>
</comment>
<dbReference type="Pfam" id="PF03548">
    <property type="entry name" value="LolA"/>
    <property type="match status" value="1"/>
</dbReference>
<sequence length="209" mass="23656">MINSFFKHLSAAFLVAFILLNLAQASTDNIFDHPLSAKNEQAFIEVQKEQAQISHVTGNFTQTRFMKLLSKPLKSSGRFELSKTQGLKWLQEEPFQSTLIVTEDSIKQSIEGKTAVVITKKEQPIVFSFTTVFLSIFKGNTDALKQYFKIYFMQNSDTWHIALKPLGAPLDKAIQSIEMTGTKYASRIFVNESQGNQMLIEFSNVKAMD</sequence>
<evidence type="ECO:0000313" key="6">
    <source>
        <dbReference type="EMBL" id="GGG06081.1"/>
    </source>
</evidence>
<evidence type="ECO:0000256" key="3">
    <source>
        <dbReference type="ARBA" id="ARBA00022729"/>
    </source>
</evidence>
<keyword evidence="7" id="KW-1185">Reference proteome</keyword>
<dbReference type="CDD" id="cd16325">
    <property type="entry name" value="LolA"/>
    <property type="match status" value="1"/>
</dbReference>
<dbReference type="RefSeq" id="WP_117003746.1">
    <property type="nucleotide sequence ID" value="NZ_BMJS01000039.1"/>
</dbReference>
<evidence type="ECO:0000256" key="4">
    <source>
        <dbReference type="ARBA" id="ARBA00022927"/>
    </source>
</evidence>
<organism evidence="6 7">
    <name type="scientific">Cysteiniphilum litorale</name>
    <dbReference type="NCBI Taxonomy" id="2056700"/>
    <lineage>
        <taxon>Bacteria</taxon>
        <taxon>Pseudomonadati</taxon>
        <taxon>Pseudomonadota</taxon>
        <taxon>Gammaproteobacteria</taxon>
        <taxon>Thiotrichales</taxon>
        <taxon>Fastidiosibacteraceae</taxon>
        <taxon>Cysteiniphilum</taxon>
    </lineage>
</organism>
<evidence type="ECO:0000256" key="5">
    <source>
        <dbReference type="SAM" id="SignalP"/>
    </source>
</evidence>
<keyword evidence="4" id="KW-0653">Protein transport</keyword>
<gene>
    <name evidence="6" type="ORF">GCM10010995_24460</name>
</gene>
<evidence type="ECO:0000256" key="2">
    <source>
        <dbReference type="ARBA" id="ARBA00022448"/>
    </source>
</evidence>
<feature type="chain" id="PRO_5035205790" evidence="5">
    <location>
        <begin position="26"/>
        <end position="209"/>
    </location>
</feature>
<dbReference type="GO" id="GO:0015031">
    <property type="term" value="P:protein transport"/>
    <property type="evidence" value="ECO:0007669"/>
    <property type="project" value="UniProtKB-KW"/>
</dbReference>
<reference evidence="6" key="2">
    <citation type="submission" date="2020-09" db="EMBL/GenBank/DDBJ databases">
        <authorList>
            <person name="Sun Q."/>
            <person name="Zhou Y."/>
        </authorList>
    </citation>
    <scope>NUCLEOTIDE SEQUENCE</scope>
    <source>
        <strain evidence="6">CGMCC 1.15758</strain>
    </source>
</reference>
<accession>A0A8J2Z6K3</accession>
<evidence type="ECO:0000313" key="7">
    <source>
        <dbReference type="Proteomes" id="UP000636949"/>
    </source>
</evidence>
<protein>
    <submittedName>
        <fullName evidence="6">Outer-membrane lipoprotein carrier protein</fullName>
    </submittedName>
</protein>
<dbReference type="InterPro" id="IPR004564">
    <property type="entry name" value="OM_lipoprot_carrier_LolA-like"/>
</dbReference>
<keyword evidence="2" id="KW-0813">Transport</keyword>
<dbReference type="InterPro" id="IPR029046">
    <property type="entry name" value="LolA/LolB/LppX"/>
</dbReference>
<dbReference type="SUPFAM" id="SSF89392">
    <property type="entry name" value="Prokaryotic lipoproteins and lipoprotein localization factors"/>
    <property type="match status" value="1"/>
</dbReference>